<feature type="chain" id="PRO_5037335263" evidence="15">
    <location>
        <begin position="25"/>
        <end position="696"/>
    </location>
</feature>
<keyword evidence="7" id="KW-0408">Iron</keyword>
<evidence type="ECO:0000256" key="14">
    <source>
        <dbReference type="RuleBase" id="RU003357"/>
    </source>
</evidence>
<dbReference type="PANTHER" id="PTHR32552">
    <property type="entry name" value="FERRICHROME IRON RECEPTOR-RELATED"/>
    <property type="match status" value="1"/>
</dbReference>
<keyword evidence="19" id="KW-1185">Reference proteome</keyword>
<evidence type="ECO:0000256" key="15">
    <source>
        <dbReference type="SAM" id="SignalP"/>
    </source>
</evidence>
<evidence type="ECO:0000256" key="10">
    <source>
        <dbReference type="ARBA" id="ARBA00023136"/>
    </source>
</evidence>
<evidence type="ECO:0000256" key="3">
    <source>
        <dbReference type="ARBA" id="ARBA00022448"/>
    </source>
</evidence>
<evidence type="ECO:0000256" key="7">
    <source>
        <dbReference type="ARBA" id="ARBA00023004"/>
    </source>
</evidence>
<dbReference type="InterPro" id="IPR036942">
    <property type="entry name" value="Beta-barrel_TonB_sf"/>
</dbReference>
<keyword evidence="9 14" id="KW-0798">TonB box</keyword>
<dbReference type="Gene3D" id="2.40.170.20">
    <property type="entry name" value="TonB-dependent receptor, beta-barrel domain"/>
    <property type="match status" value="1"/>
</dbReference>
<dbReference type="PANTHER" id="PTHR32552:SF81">
    <property type="entry name" value="TONB-DEPENDENT OUTER MEMBRANE RECEPTOR"/>
    <property type="match status" value="1"/>
</dbReference>
<dbReference type="PROSITE" id="PS52016">
    <property type="entry name" value="TONB_DEPENDENT_REC_3"/>
    <property type="match status" value="1"/>
</dbReference>
<evidence type="ECO:0000256" key="5">
    <source>
        <dbReference type="ARBA" id="ARBA00022496"/>
    </source>
</evidence>
<dbReference type="Proteomes" id="UP000617041">
    <property type="component" value="Unassembled WGS sequence"/>
</dbReference>
<keyword evidence="10 13" id="KW-0472">Membrane</keyword>
<keyword evidence="15" id="KW-0732">Signal</keyword>
<evidence type="ECO:0000256" key="8">
    <source>
        <dbReference type="ARBA" id="ARBA00023065"/>
    </source>
</evidence>
<gene>
    <name evidence="18" type="ORF">I8E28_00970</name>
</gene>
<evidence type="ECO:0000256" key="11">
    <source>
        <dbReference type="ARBA" id="ARBA00023170"/>
    </source>
</evidence>
<name>A0A934UQ05_9BURK</name>
<keyword evidence="6 13" id="KW-0812">Transmembrane</keyword>
<reference evidence="18" key="1">
    <citation type="submission" date="2020-12" db="EMBL/GenBank/DDBJ databases">
        <title>Ramlibacter sp. nov., isolated from a freshwater alga, Cryptomonas.</title>
        <authorList>
            <person name="Kim H.M."/>
            <person name="Jeon C.O."/>
        </authorList>
    </citation>
    <scope>NUCLEOTIDE SEQUENCE</scope>
    <source>
        <strain evidence="18">CrO1</strain>
    </source>
</reference>
<dbReference type="AlphaFoldDB" id="A0A934UQ05"/>
<dbReference type="InterPro" id="IPR012910">
    <property type="entry name" value="Plug_dom"/>
</dbReference>
<keyword evidence="3 13" id="KW-0813">Transport</keyword>
<protein>
    <submittedName>
        <fullName evidence="18">TonB-dependent receptor</fullName>
    </submittedName>
</protein>
<dbReference type="SUPFAM" id="SSF56935">
    <property type="entry name" value="Porins"/>
    <property type="match status" value="1"/>
</dbReference>
<comment type="similarity">
    <text evidence="2 13 14">Belongs to the TonB-dependent receptor family.</text>
</comment>
<evidence type="ECO:0000256" key="13">
    <source>
        <dbReference type="PROSITE-ProRule" id="PRU01360"/>
    </source>
</evidence>
<feature type="domain" description="TonB-dependent receptor plug" evidence="17">
    <location>
        <begin position="50"/>
        <end position="157"/>
    </location>
</feature>
<dbReference type="GO" id="GO:0006826">
    <property type="term" value="P:iron ion transport"/>
    <property type="evidence" value="ECO:0007669"/>
    <property type="project" value="UniProtKB-KW"/>
</dbReference>
<dbReference type="InterPro" id="IPR039426">
    <property type="entry name" value="TonB-dep_rcpt-like"/>
</dbReference>
<evidence type="ECO:0000256" key="12">
    <source>
        <dbReference type="ARBA" id="ARBA00023237"/>
    </source>
</evidence>
<keyword evidence="12 13" id="KW-0998">Cell outer membrane</keyword>
<comment type="caution">
    <text evidence="18">The sequence shown here is derived from an EMBL/GenBank/DDBJ whole genome shotgun (WGS) entry which is preliminary data.</text>
</comment>
<organism evidence="18 19">
    <name type="scientific">Ramlibacter algicola</name>
    <dbReference type="NCBI Taxonomy" id="2795217"/>
    <lineage>
        <taxon>Bacteria</taxon>
        <taxon>Pseudomonadati</taxon>
        <taxon>Pseudomonadota</taxon>
        <taxon>Betaproteobacteria</taxon>
        <taxon>Burkholderiales</taxon>
        <taxon>Comamonadaceae</taxon>
        <taxon>Ramlibacter</taxon>
    </lineage>
</organism>
<dbReference type="EMBL" id="JAEDAO010000001">
    <property type="protein sequence ID" value="MBK0391148.1"/>
    <property type="molecule type" value="Genomic_DNA"/>
</dbReference>
<dbReference type="GO" id="GO:0009279">
    <property type="term" value="C:cell outer membrane"/>
    <property type="evidence" value="ECO:0007669"/>
    <property type="project" value="UniProtKB-SubCell"/>
</dbReference>
<evidence type="ECO:0000259" key="17">
    <source>
        <dbReference type="Pfam" id="PF07715"/>
    </source>
</evidence>
<evidence type="ECO:0000313" key="18">
    <source>
        <dbReference type="EMBL" id="MBK0391148.1"/>
    </source>
</evidence>
<evidence type="ECO:0000256" key="9">
    <source>
        <dbReference type="ARBA" id="ARBA00023077"/>
    </source>
</evidence>
<evidence type="ECO:0000259" key="16">
    <source>
        <dbReference type="Pfam" id="PF00593"/>
    </source>
</evidence>
<keyword evidence="8" id="KW-0406">Ion transport</keyword>
<evidence type="ECO:0000256" key="4">
    <source>
        <dbReference type="ARBA" id="ARBA00022452"/>
    </source>
</evidence>
<dbReference type="Pfam" id="PF07715">
    <property type="entry name" value="Plug"/>
    <property type="match status" value="1"/>
</dbReference>
<feature type="signal peptide" evidence="15">
    <location>
        <begin position="1"/>
        <end position="24"/>
    </location>
</feature>
<evidence type="ECO:0000256" key="1">
    <source>
        <dbReference type="ARBA" id="ARBA00004571"/>
    </source>
</evidence>
<dbReference type="InterPro" id="IPR000531">
    <property type="entry name" value="Beta-barrel_TonB"/>
</dbReference>
<dbReference type="InterPro" id="IPR037066">
    <property type="entry name" value="Plug_dom_sf"/>
</dbReference>
<keyword evidence="4 13" id="KW-1134">Transmembrane beta strand</keyword>
<keyword evidence="11 18" id="KW-0675">Receptor</keyword>
<evidence type="ECO:0000256" key="6">
    <source>
        <dbReference type="ARBA" id="ARBA00022692"/>
    </source>
</evidence>
<dbReference type="Pfam" id="PF00593">
    <property type="entry name" value="TonB_dep_Rec_b-barrel"/>
    <property type="match status" value="1"/>
</dbReference>
<comment type="subcellular location">
    <subcellularLocation>
        <location evidence="1 13">Cell outer membrane</location>
        <topology evidence="1 13">Multi-pass membrane protein</topology>
    </subcellularLocation>
</comment>
<accession>A0A934UQ05</accession>
<evidence type="ECO:0000256" key="2">
    <source>
        <dbReference type="ARBA" id="ARBA00009810"/>
    </source>
</evidence>
<feature type="domain" description="TonB-dependent receptor-like beta-barrel" evidence="16">
    <location>
        <begin position="255"/>
        <end position="651"/>
    </location>
</feature>
<proteinExistence type="inferred from homology"/>
<keyword evidence="5" id="KW-0410">Iron transport</keyword>
<evidence type="ECO:0000313" key="19">
    <source>
        <dbReference type="Proteomes" id="UP000617041"/>
    </source>
</evidence>
<dbReference type="Gene3D" id="2.170.130.10">
    <property type="entry name" value="TonB-dependent receptor, plug domain"/>
    <property type="match status" value="1"/>
</dbReference>
<sequence length="696" mass="75535">MSRLPARRDCIALLALACAAAAQAQSGTGLAPVTVQGTYQNAVGTSDAASQGVATSTLLQNRPTLRPAEILEFVPGLIVTQHSGDGKANQYFLRGFNLDHGTDFATWVDGVPVNMVSHAHGQGYTDLNFLLPELVERIAYQKGPYYASEGDFSSAGAAHIRLVDSLAGPLAQLAAGQRGYRRGLVAGSTALSTGTLLYAGEAASNDGPWTVPERFRRHNAVLRFSQAEGATRWSLTGMAYDARWNATDQIPLRAVEAGTIDRFGVVDPSDGGKSSRASLSWAWQRTLDEGGWLQANAYAVRSRLDLFSNFTYLLDHPADDAAANASGLQGDQFAQAERRRIVGGSASGRWHTHLAGREGFTGVGVQVRQDRLDPVGLFHTEARQRVATVQESRVRESSIGAWASNDTQWLPWLRSIAGVRHDRFDFDVASSIAGNSGARSASITSPKLSLVLGPWSRTEFFVNSGYGFHSNDARGTVATLAPREPTPVTPVTPLVRTRGSEVGVRTEAIEGLQSSLALWQLRLGSELVFSGDAGDTEPSRASRRSGIEWNNHWRVAPWLMLDADFAWSRARFTQADPAGDRVPGAPEKVASIGATVTGYGPWSGHLQLRYFGPRPLLEDDSRRSSSTTLAYLRIGYQATPRVQLTADVFNLFNRRASDIEYFYASRLAGEPLEGVEDLHFHPVEPRTLRLAVTARF</sequence>